<sequence length="406" mass="42004">DRESYYMRVQATDRSGAWAISNFSLVLNQPPESRNTIDAQSFKRGSSWTYAVPAGTFVDEDGMETMTYSASLSNGSALPSWLTFDAASQTFKASATATTGTYEIVVTAKDPWDASASQRFSLTVQAGAITGTSRNDTLTGTSGNDTIDGLAGADTMSGLAGDDIYIVDNTGDKVVESANAGKDTVMSSITYTLAENVEDLALTGSSAIDGAGNALGNRLSGNAAGNALTGGNGDDTLDGGAGNDTLSGGAGNDTYLFGRGDGQDTITFDYTALEGKLNAVRFKPGVGAQDVTVRRVRDALVLGIAGTTDQVTVENFFFIDDPQNLSNPVQQVLFADGTTWDIDALSVMAMVGGAGDDTIVGTAGADVIDGRAGNDRLSGKAGNDTYLFGRGDGQDSITYDYTALEG</sequence>
<dbReference type="GO" id="GO:0005576">
    <property type="term" value="C:extracellular region"/>
    <property type="evidence" value="ECO:0007669"/>
    <property type="project" value="UniProtKB-SubCell"/>
</dbReference>
<dbReference type="Pfam" id="PF06594">
    <property type="entry name" value="HCBP_related"/>
    <property type="match status" value="1"/>
</dbReference>
<dbReference type="GO" id="GO:0016020">
    <property type="term" value="C:membrane"/>
    <property type="evidence" value="ECO:0007669"/>
    <property type="project" value="InterPro"/>
</dbReference>
<name>A0A1H0WVU0_9BURK</name>
<feature type="non-terminal residue" evidence="5">
    <location>
        <position position="1"/>
    </location>
</feature>
<dbReference type="EMBL" id="FNJL01000064">
    <property type="protein sequence ID" value="SDP94565.1"/>
    <property type="molecule type" value="Genomic_DNA"/>
</dbReference>
<dbReference type="GO" id="GO:0005509">
    <property type="term" value="F:calcium ion binding"/>
    <property type="evidence" value="ECO:0007669"/>
    <property type="project" value="InterPro"/>
</dbReference>
<feature type="non-terminal residue" evidence="5">
    <location>
        <position position="406"/>
    </location>
</feature>
<keyword evidence="3" id="KW-0106">Calcium</keyword>
<dbReference type="Proteomes" id="UP000199317">
    <property type="component" value="Unassembled WGS sequence"/>
</dbReference>
<proteinExistence type="predicted"/>
<dbReference type="Pfam" id="PF05345">
    <property type="entry name" value="He_PIG"/>
    <property type="match status" value="1"/>
</dbReference>
<keyword evidence="2" id="KW-0964">Secreted</keyword>
<gene>
    <name evidence="5" type="ORF">SAMN04489708_1649</name>
</gene>
<dbReference type="PANTHER" id="PTHR38340">
    <property type="entry name" value="S-LAYER PROTEIN"/>
    <property type="match status" value="1"/>
</dbReference>
<reference evidence="6" key="1">
    <citation type="submission" date="2016-10" db="EMBL/GenBank/DDBJ databases">
        <authorList>
            <person name="Varghese N."/>
            <person name="Submissions S."/>
        </authorList>
    </citation>
    <scope>NUCLEOTIDE SEQUENCE [LARGE SCALE GENOMIC DNA]</scope>
    <source>
        <strain evidence="6">DSM 17101</strain>
    </source>
</reference>
<evidence type="ECO:0000313" key="6">
    <source>
        <dbReference type="Proteomes" id="UP000199317"/>
    </source>
</evidence>
<evidence type="ECO:0000256" key="2">
    <source>
        <dbReference type="ARBA" id="ARBA00022525"/>
    </source>
</evidence>
<keyword evidence="6" id="KW-1185">Reference proteome</keyword>
<feature type="domain" description="Dystroglycan-type cadherin-like" evidence="4">
    <location>
        <begin position="32"/>
        <end position="138"/>
    </location>
</feature>
<dbReference type="Gene3D" id="2.150.10.10">
    <property type="entry name" value="Serralysin-like metalloprotease, C-terminal"/>
    <property type="match status" value="2"/>
</dbReference>
<protein>
    <submittedName>
        <fullName evidence="5">Hemolysin-type calcium-binding repeat-containing protein</fullName>
    </submittedName>
</protein>
<accession>A0A1H0WVU0</accession>
<evidence type="ECO:0000259" key="4">
    <source>
        <dbReference type="SMART" id="SM00736"/>
    </source>
</evidence>
<dbReference type="InterPro" id="IPR001343">
    <property type="entry name" value="Hemolysn_Ca-bd"/>
</dbReference>
<dbReference type="InterPro" id="IPR013783">
    <property type="entry name" value="Ig-like_fold"/>
</dbReference>
<dbReference type="SMART" id="SM00736">
    <property type="entry name" value="CADG"/>
    <property type="match status" value="1"/>
</dbReference>
<dbReference type="Pfam" id="PF00353">
    <property type="entry name" value="HemolysinCabind"/>
    <property type="match status" value="3"/>
</dbReference>
<dbReference type="SUPFAM" id="SSF49313">
    <property type="entry name" value="Cadherin-like"/>
    <property type="match status" value="1"/>
</dbReference>
<dbReference type="Gene3D" id="2.60.40.10">
    <property type="entry name" value="Immunoglobulins"/>
    <property type="match status" value="1"/>
</dbReference>
<dbReference type="InterPro" id="IPR006644">
    <property type="entry name" value="Cadg"/>
</dbReference>
<evidence type="ECO:0000256" key="3">
    <source>
        <dbReference type="ARBA" id="ARBA00022837"/>
    </source>
</evidence>
<dbReference type="PRINTS" id="PR00313">
    <property type="entry name" value="CABNDNGRPT"/>
</dbReference>
<dbReference type="InterPro" id="IPR015919">
    <property type="entry name" value="Cadherin-like_sf"/>
</dbReference>
<dbReference type="PANTHER" id="PTHR38340:SF1">
    <property type="entry name" value="S-LAYER PROTEIN"/>
    <property type="match status" value="1"/>
</dbReference>
<evidence type="ECO:0000256" key="1">
    <source>
        <dbReference type="ARBA" id="ARBA00004613"/>
    </source>
</evidence>
<dbReference type="InterPro" id="IPR018511">
    <property type="entry name" value="Hemolysin-typ_Ca-bd_CS"/>
</dbReference>
<dbReference type="InterPro" id="IPR050557">
    <property type="entry name" value="RTX_toxin/Mannuronan_C5-epim"/>
</dbReference>
<dbReference type="InterPro" id="IPR011049">
    <property type="entry name" value="Serralysin-like_metalloprot_C"/>
</dbReference>
<organism evidence="5 6">
    <name type="scientific">Paracidovorax cattleyae</name>
    <dbReference type="NCBI Taxonomy" id="80868"/>
    <lineage>
        <taxon>Bacteria</taxon>
        <taxon>Pseudomonadati</taxon>
        <taxon>Pseudomonadota</taxon>
        <taxon>Betaproteobacteria</taxon>
        <taxon>Burkholderiales</taxon>
        <taxon>Comamonadaceae</taxon>
        <taxon>Paracidovorax</taxon>
    </lineage>
</organism>
<dbReference type="PROSITE" id="PS00330">
    <property type="entry name" value="HEMOLYSIN_CALCIUM"/>
    <property type="match status" value="1"/>
</dbReference>
<comment type="subcellular location">
    <subcellularLocation>
        <location evidence="1">Secreted</location>
    </subcellularLocation>
</comment>
<dbReference type="AlphaFoldDB" id="A0A1H0WVU0"/>
<dbReference type="SUPFAM" id="SSF51120">
    <property type="entry name" value="beta-Roll"/>
    <property type="match status" value="2"/>
</dbReference>
<dbReference type="InterPro" id="IPR010566">
    <property type="entry name" value="Haemolys_ca-bd"/>
</dbReference>
<evidence type="ECO:0000313" key="5">
    <source>
        <dbReference type="EMBL" id="SDP94565.1"/>
    </source>
</evidence>